<proteinExistence type="predicted"/>
<organism evidence="3 5">
    <name type="scientific">Pseudomonas brassicae</name>
    <dbReference type="NCBI Taxonomy" id="2708063"/>
    <lineage>
        <taxon>Bacteria</taxon>
        <taxon>Pseudomonadati</taxon>
        <taxon>Pseudomonadota</taxon>
        <taxon>Gammaproteobacteria</taxon>
        <taxon>Pseudomonadales</taxon>
        <taxon>Pseudomonadaceae</taxon>
        <taxon>Pseudomonas</taxon>
    </lineage>
</organism>
<evidence type="ECO:0000313" key="5">
    <source>
        <dbReference type="Proteomes" id="UP000482634"/>
    </source>
</evidence>
<dbReference type="PANTHER" id="PTHR36156">
    <property type="entry name" value="SLR2101 PROTEIN"/>
    <property type="match status" value="1"/>
</dbReference>
<evidence type="ECO:0000313" key="3">
    <source>
        <dbReference type="EMBL" id="NER63867.1"/>
    </source>
</evidence>
<dbReference type="Proteomes" id="UP000482634">
    <property type="component" value="Unassembled WGS sequence"/>
</dbReference>
<gene>
    <name evidence="2" type="ORF">G3435_13465</name>
    <name evidence="3" type="ORF">G3436_08100</name>
</gene>
<dbReference type="InterPro" id="IPR047142">
    <property type="entry name" value="OryJ/VirC-like"/>
</dbReference>
<dbReference type="PANTHER" id="PTHR36156:SF2">
    <property type="entry name" value="CUPIN TYPE-2 DOMAIN-CONTAINING PROTEIN"/>
    <property type="match status" value="1"/>
</dbReference>
<feature type="domain" description="Cupin type-2" evidence="1">
    <location>
        <begin position="112"/>
        <end position="167"/>
    </location>
</feature>
<reference evidence="4 5" key="1">
    <citation type="submission" date="2020-02" db="EMBL/GenBank/DDBJ databases">
        <title>Broccoli isolated Pseudomonas sp.</title>
        <authorList>
            <person name="Fujikawa T."/>
            <person name="Sawada H."/>
        </authorList>
    </citation>
    <scope>NUCLEOTIDE SEQUENCE [LARGE SCALE GENOMIC DNA]</scope>
    <source>
        <strain evidence="3 5">MAFF212427</strain>
        <strain evidence="2 4">MAFF212428</strain>
    </source>
</reference>
<dbReference type="SUPFAM" id="SSF51182">
    <property type="entry name" value="RmlC-like cupins"/>
    <property type="match status" value="1"/>
</dbReference>
<dbReference type="Gene3D" id="2.60.120.10">
    <property type="entry name" value="Jelly Rolls"/>
    <property type="match status" value="1"/>
</dbReference>
<sequence length="176" mass="18805">MHVRRVVTGHDAQGRSVFVSDAPAPRATHFIDMPGYGIAQLWCNHTPAGLGAANDRTLDNGSLIPLPGGASLLMISLAPDAVMAAPLDPARALREMSAAMPGLMACFEAQDPAMHRTPTVDYVVILEGELWLELDDGQQRLLRAGDVVIQNATRHAWRNTSGSVAKAAVFMQGLAR</sequence>
<evidence type="ECO:0000259" key="1">
    <source>
        <dbReference type="Pfam" id="PF07883"/>
    </source>
</evidence>
<dbReference type="InterPro" id="IPR014710">
    <property type="entry name" value="RmlC-like_jellyroll"/>
</dbReference>
<dbReference type="InterPro" id="IPR011051">
    <property type="entry name" value="RmlC_Cupin_sf"/>
</dbReference>
<dbReference type="Gene3D" id="2.20.70.150">
    <property type="match status" value="1"/>
</dbReference>
<accession>A0A6B3NWA0</accession>
<dbReference type="Proteomes" id="UP000480410">
    <property type="component" value="Unassembled WGS sequence"/>
</dbReference>
<dbReference type="RefSeq" id="WP_163943371.1">
    <property type="nucleotide sequence ID" value="NZ_JAAHBU010000097.1"/>
</dbReference>
<protein>
    <submittedName>
        <fullName evidence="3">Cupin domain-containing protein</fullName>
    </submittedName>
</protein>
<evidence type="ECO:0000313" key="2">
    <source>
        <dbReference type="EMBL" id="NER60725.1"/>
    </source>
</evidence>
<dbReference type="CDD" id="cd02231">
    <property type="entry name" value="cupin_BLL6423-like"/>
    <property type="match status" value="1"/>
</dbReference>
<dbReference type="InterPro" id="IPR013096">
    <property type="entry name" value="Cupin_2"/>
</dbReference>
<name>A0A6B3NWA0_9PSED</name>
<dbReference type="Pfam" id="PF07883">
    <property type="entry name" value="Cupin_2"/>
    <property type="match status" value="1"/>
</dbReference>
<accession>A0A6M0CT07</accession>
<dbReference type="EMBL" id="JAAHBV010000278">
    <property type="protein sequence ID" value="NER60725.1"/>
    <property type="molecule type" value="Genomic_DNA"/>
</dbReference>
<dbReference type="EMBL" id="JAAHBU010000097">
    <property type="protein sequence ID" value="NER63867.1"/>
    <property type="molecule type" value="Genomic_DNA"/>
</dbReference>
<evidence type="ECO:0000313" key="4">
    <source>
        <dbReference type="Proteomes" id="UP000480410"/>
    </source>
</evidence>
<dbReference type="AlphaFoldDB" id="A0A6B3NWA0"/>
<comment type="caution">
    <text evidence="3">The sequence shown here is derived from an EMBL/GenBank/DDBJ whole genome shotgun (WGS) entry which is preliminary data.</text>
</comment>
<keyword evidence="5" id="KW-1185">Reference proteome</keyword>